<sequence>MRVDDLIEFGEGVTQPVTTHLQIDSKTANMSVVDIGSGGGVCVGPIMMDAEWIVRHKQRIGDAFIDDGDEGALYKVKGKRVCVGEERDSMDHMHIMVSGNQINEMQNGVMNSNAVMDWLAEVVPQQPRQLP</sequence>
<dbReference type="AlphaFoldDB" id="A0A822ZTF8"/>
<comment type="caution">
    <text evidence="1">The sequence shown here is derived from an EMBL/GenBank/DDBJ whole genome shotgun (WGS) entry which is preliminary data.</text>
</comment>
<keyword evidence="2" id="KW-1185">Reference proteome</keyword>
<organism evidence="1 2">
    <name type="scientific">Nelumbo nucifera</name>
    <name type="common">Sacred lotus</name>
    <dbReference type="NCBI Taxonomy" id="4432"/>
    <lineage>
        <taxon>Eukaryota</taxon>
        <taxon>Viridiplantae</taxon>
        <taxon>Streptophyta</taxon>
        <taxon>Embryophyta</taxon>
        <taxon>Tracheophyta</taxon>
        <taxon>Spermatophyta</taxon>
        <taxon>Magnoliopsida</taxon>
        <taxon>Proteales</taxon>
        <taxon>Nelumbonaceae</taxon>
        <taxon>Nelumbo</taxon>
    </lineage>
</organism>
<dbReference type="Proteomes" id="UP000607653">
    <property type="component" value="Unassembled WGS sequence"/>
</dbReference>
<name>A0A822ZTF8_NELNU</name>
<protein>
    <submittedName>
        <fullName evidence="1">Uncharacterized protein</fullName>
    </submittedName>
</protein>
<evidence type="ECO:0000313" key="2">
    <source>
        <dbReference type="Proteomes" id="UP000607653"/>
    </source>
</evidence>
<evidence type="ECO:0000313" key="1">
    <source>
        <dbReference type="EMBL" id="DAD48223.1"/>
    </source>
</evidence>
<gene>
    <name evidence="1" type="ORF">HUJ06_018160</name>
</gene>
<accession>A0A822ZTF8</accession>
<dbReference type="EMBL" id="DUZY01000008">
    <property type="protein sequence ID" value="DAD48223.1"/>
    <property type="molecule type" value="Genomic_DNA"/>
</dbReference>
<reference evidence="1 2" key="1">
    <citation type="journal article" date="2020" name="Mol. Biol. Evol.">
        <title>Distinct Expression and Methylation Patterns for Genes with Different Fates following a Single Whole-Genome Duplication in Flowering Plants.</title>
        <authorList>
            <person name="Shi T."/>
            <person name="Rahmani R.S."/>
            <person name="Gugger P.F."/>
            <person name="Wang M."/>
            <person name="Li H."/>
            <person name="Zhang Y."/>
            <person name="Li Z."/>
            <person name="Wang Q."/>
            <person name="Van de Peer Y."/>
            <person name="Marchal K."/>
            <person name="Chen J."/>
        </authorList>
    </citation>
    <scope>NUCLEOTIDE SEQUENCE [LARGE SCALE GENOMIC DNA]</scope>
    <source>
        <tissue evidence="1">Leaf</tissue>
    </source>
</reference>
<proteinExistence type="predicted"/>